<gene>
    <name evidence="1" type="ORF">LEMA_P069970.1</name>
</gene>
<organism evidence="2">
    <name type="scientific">Leptosphaeria maculans (strain JN3 / isolate v23.1.3 / race Av1-4-5-6-7-8)</name>
    <name type="common">Blackleg fungus</name>
    <name type="synonym">Phoma lingam</name>
    <dbReference type="NCBI Taxonomy" id="985895"/>
    <lineage>
        <taxon>Eukaryota</taxon>
        <taxon>Fungi</taxon>
        <taxon>Dikarya</taxon>
        <taxon>Ascomycota</taxon>
        <taxon>Pezizomycotina</taxon>
        <taxon>Dothideomycetes</taxon>
        <taxon>Pleosporomycetidae</taxon>
        <taxon>Pleosporales</taxon>
        <taxon>Pleosporineae</taxon>
        <taxon>Leptosphaeriaceae</taxon>
        <taxon>Plenodomus</taxon>
        <taxon>Plenodomus lingam/Leptosphaeria maculans species complex</taxon>
    </lineage>
</organism>
<name>E4ZJ58_LEPMJ</name>
<dbReference type="STRING" id="985895.E4ZJ58"/>
<evidence type="ECO:0000313" key="2">
    <source>
        <dbReference type="Proteomes" id="UP000002668"/>
    </source>
</evidence>
<keyword evidence="2" id="KW-1185">Reference proteome</keyword>
<proteinExistence type="predicted"/>
<dbReference type="HOGENOM" id="CLU_1015886_0_0_1"/>
<reference evidence="2" key="1">
    <citation type="journal article" date="2011" name="Nat. Commun.">
        <title>Effector diversification within compartments of the Leptosphaeria maculans genome affected by Repeat-Induced Point mutations.</title>
        <authorList>
            <person name="Rouxel T."/>
            <person name="Grandaubert J."/>
            <person name="Hane J.K."/>
            <person name="Hoede C."/>
            <person name="van de Wouw A.P."/>
            <person name="Couloux A."/>
            <person name="Dominguez V."/>
            <person name="Anthouard V."/>
            <person name="Bally P."/>
            <person name="Bourras S."/>
            <person name="Cozijnsen A.J."/>
            <person name="Ciuffetti L.M."/>
            <person name="Degrave A."/>
            <person name="Dilmaghani A."/>
            <person name="Duret L."/>
            <person name="Fudal I."/>
            <person name="Goodwin S.B."/>
            <person name="Gout L."/>
            <person name="Glaser N."/>
            <person name="Linglin J."/>
            <person name="Kema G.H.J."/>
            <person name="Lapalu N."/>
            <person name="Lawrence C.B."/>
            <person name="May K."/>
            <person name="Meyer M."/>
            <person name="Ollivier B."/>
            <person name="Poulain J."/>
            <person name="Schoch C.L."/>
            <person name="Simon A."/>
            <person name="Spatafora J.W."/>
            <person name="Stachowiak A."/>
            <person name="Turgeon B.G."/>
            <person name="Tyler B.M."/>
            <person name="Vincent D."/>
            <person name="Weissenbach J."/>
            <person name="Amselem J."/>
            <person name="Quesneville H."/>
            <person name="Oliver R.P."/>
            <person name="Wincker P."/>
            <person name="Balesdent M.-H."/>
            <person name="Howlett B.J."/>
        </authorList>
    </citation>
    <scope>NUCLEOTIDE SEQUENCE [LARGE SCALE GENOMIC DNA]</scope>
    <source>
        <strain evidence="2">JN3 / isolate v23.1.3 / race Av1-4-5-6-7-8</strain>
    </source>
</reference>
<sequence>MAMPRQKHAIKMTAGPQGFRFATRVIQTAADLQGDDAPTLCAHAGCGANSAREDAWGVGCCKPSTQPSNQSPGRFIFQIETPSQTAKTTEPSSELWKAATKEFIRAVPKNEKDWSDRRKQVGLHQPEAVIHTFCLLTRHSQQLSSLNIGDAPGTEASILNILSDYQVFTSVLGAEKAYATQVSNYSTLLFVGLSIVAFSVGTDPEKVENHMRKFLTHQQSKVCTAKGSYLSKLRTAALGPIKRMDELCEKGLKDRSWEIFVLCMASSNVLAIHC</sequence>
<dbReference type="InParanoid" id="E4ZJ58"/>
<dbReference type="EMBL" id="FP929072">
    <property type="protein sequence ID" value="CBX91489.1"/>
    <property type="molecule type" value="Genomic_DNA"/>
</dbReference>
<protein>
    <submittedName>
        <fullName evidence="1">Predicted protein</fullName>
    </submittedName>
</protein>
<evidence type="ECO:0000313" key="1">
    <source>
        <dbReference type="EMBL" id="CBX91489.1"/>
    </source>
</evidence>
<dbReference type="OrthoDB" id="3935133at2759"/>
<dbReference type="Proteomes" id="UP000002668">
    <property type="component" value="Genome"/>
</dbReference>
<dbReference type="AlphaFoldDB" id="E4ZJ58"/>
<dbReference type="VEuPathDB" id="FungiDB:LEMA_P069970.1"/>
<accession>E4ZJ58</accession>